<protein>
    <submittedName>
        <fullName evidence="1">Uncharacterized protein</fullName>
    </submittedName>
</protein>
<proteinExistence type="predicted"/>
<dbReference type="EMBL" id="BK014908">
    <property type="protein sequence ID" value="DAD81842.1"/>
    <property type="molecule type" value="Genomic_DNA"/>
</dbReference>
<sequence length="29" mass="3474">MKKVLVYTNHFILMRHLKVTTERTRSLAS</sequence>
<accession>A0A8S5MHV5</accession>
<name>A0A8S5MHV5_9CAUD</name>
<organism evidence="1">
    <name type="scientific">Siphoviridae sp. ctvyM23</name>
    <dbReference type="NCBI Taxonomy" id="2826514"/>
    <lineage>
        <taxon>Viruses</taxon>
        <taxon>Duplodnaviria</taxon>
        <taxon>Heunggongvirae</taxon>
        <taxon>Uroviricota</taxon>
        <taxon>Caudoviricetes</taxon>
    </lineage>
</organism>
<evidence type="ECO:0000313" key="1">
    <source>
        <dbReference type="EMBL" id="DAD81842.1"/>
    </source>
</evidence>
<reference evidence="1" key="1">
    <citation type="journal article" date="2021" name="Proc. Natl. Acad. Sci. U.S.A.">
        <title>A Catalog of Tens of Thousands of Viruses from Human Metagenomes Reveals Hidden Associations with Chronic Diseases.</title>
        <authorList>
            <person name="Tisza M.J."/>
            <person name="Buck C.B."/>
        </authorList>
    </citation>
    <scope>NUCLEOTIDE SEQUENCE</scope>
    <source>
        <strain evidence="1">CtvyM23</strain>
    </source>
</reference>